<dbReference type="GO" id="GO:0005634">
    <property type="term" value="C:nucleus"/>
    <property type="evidence" value="ECO:0007669"/>
    <property type="project" value="TreeGrafter"/>
</dbReference>
<protein>
    <submittedName>
        <fullName evidence="1">Checkpoint protein kinase</fullName>
    </submittedName>
</protein>
<dbReference type="EMBL" id="AZHD01000006">
    <property type="protein sequence ID" value="OAA62610.1"/>
    <property type="molecule type" value="Genomic_DNA"/>
</dbReference>
<accession>A0A167VH66</accession>
<dbReference type="GO" id="GO:0032991">
    <property type="term" value="C:protein-containing complex"/>
    <property type="evidence" value="ECO:0007669"/>
    <property type="project" value="UniProtKB-ARBA"/>
</dbReference>
<dbReference type="GO" id="GO:0007094">
    <property type="term" value="P:mitotic spindle assembly checkpoint signaling"/>
    <property type="evidence" value="ECO:0007669"/>
    <property type="project" value="InterPro"/>
</dbReference>
<dbReference type="PANTHER" id="PTHR14030:SF4">
    <property type="entry name" value="BUB1 KINASE, ISOFORM A-RELATED"/>
    <property type="match status" value="1"/>
</dbReference>
<dbReference type="AlphaFoldDB" id="A0A167VH66"/>
<dbReference type="GO" id="GO:0004672">
    <property type="term" value="F:protein kinase activity"/>
    <property type="evidence" value="ECO:0007669"/>
    <property type="project" value="TreeGrafter"/>
</dbReference>
<keyword evidence="1" id="KW-0418">Kinase</keyword>
<organism evidence="1 2">
    <name type="scientific">Niveomyces insectorum RCEF 264</name>
    <dbReference type="NCBI Taxonomy" id="1081102"/>
    <lineage>
        <taxon>Eukaryota</taxon>
        <taxon>Fungi</taxon>
        <taxon>Dikarya</taxon>
        <taxon>Ascomycota</taxon>
        <taxon>Pezizomycotina</taxon>
        <taxon>Sordariomycetes</taxon>
        <taxon>Hypocreomycetidae</taxon>
        <taxon>Hypocreales</taxon>
        <taxon>Cordycipitaceae</taxon>
        <taxon>Niveomyces</taxon>
    </lineage>
</organism>
<proteinExistence type="predicted"/>
<dbReference type="Proteomes" id="UP000076874">
    <property type="component" value="Unassembled WGS sequence"/>
</dbReference>
<keyword evidence="1" id="KW-0808">Transferase</keyword>
<gene>
    <name evidence="1" type="ORF">SPI_04150</name>
</gene>
<dbReference type="PANTHER" id="PTHR14030">
    <property type="entry name" value="MITOTIC CHECKPOINT SERINE/THREONINE-PROTEIN KINASE BUB1"/>
    <property type="match status" value="1"/>
</dbReference>
<dbReference type="InterPro" id="IPR015661">
    <property type="entry name" value="Bub1/Mad3"/>
</dbReference>
<dbReference type="OrthoDB" id="248495at2759"/>
<dbReference type="GO" id="GO:0051754">
    <property type="term" value="P:meiotic sister chromatid cohesion, centromeric"/>
    <property type="evidence" value="ECO:0007669"/>
    <property type="project" value="TreeGrafter"/>
</dbReference>
<dbReference type="STRING" id="1081102.A0A167VH66"/>
<sequence>MREGRPWTWQIDYHGLAGALHCLLFGKYMETVRCDQTLGGGGGAIGGLGLGMATAERGPIKRYRIRETLKRYWQTDIWAEAFDLLLNPAGFVAAEEGGKLPALRSMRNVRERMETWLAANCERGVGLKSLMVKVEGWARGRK</sequence>
<reference evidence="1 2" key="1">
    <citation type="journal article" date="2016" name="Genome Biol. Evol.">
        <title>Divergent and convergent evolution of fungal pathogenicity.</title>
        <authorList>
            <person name="Shang Y."/>
            <person name="Xiao G."/>
            <person name="Zheng P."/>
            <person name="Cen K."/>
            <person name="Zhan S."/>
            <person name="Wang C."/>
        </authorList>
    </citation>
    <scope>NUCLEOTIDE SEQUENCE [LARGE SCALE GENOMIC DNA]</scope>
    <source>
        <strain evidence="1 2">RCEF 264</strain>
    </source>
</reference>
<name>A0A167VH66_9HYPO</name>
<dbReference type="Gene3D" id="1.10.510.10">
    <property type="entry name" value="Transferase(Phosphotransferase) domain 1"/>
    <property type="match status" value="1"/>
</dbReference>
<keyword evidence="2" id="KW-1185">Reference proteome</keyword>
<evidence type="ECO:0000313" key="1">
    <source>
        <dbReference type="EMBL" id="OAA62610.1"/>
    </source>
</evidence>
<evidence type="ECO:0000313" key="2">
    <source>
        <dbReference type="Proteomes" id="UP000076874"/>
    </source>
</evidence>
<comment type="caution">
    <text evidence="1">The sequence shown here is derived from an EMBL/GenBank/DDBJ whole genome shotgun (WGS) entry which is preliminary data.</text>
</comment>